<evidence type="ECO:0008006" key="4">
    <source>
        <dbReference type="Google" id="ProtNLM"/>
    </source>
</evidence>
<dbReference type="STRING" id="2094558.A0A314XXP6"/>
<dbReference type="EMBL" id="PJQY01001971">
    <property type="protein sequence ID" value="PQP97596.1"/>
    <property type="molecule type" value="Genomic_DNA"/>
</dbReference>
<reference evidence="1 3" key="1">
    <citation type="submission" date="2018-02" db="EMBL/GenBank/DDBJ databases">
        <title>Draft genome of wild Prunus yedoensis var. nudiflora.</title>
        <authorList>
            <person name="Baek S."/>
            <person name="Kim J.-H."/>
            <person name="Choi K."/>
            <person name="Kim G.-B."/>
            <person name="Cho A."/>
            <person name="Jang H."/>
            <person name="Shin C.-H."/>
            <person name="Yu H.-J."/>
            <person name="Mun J.-H."/>
        </authorList>
    </citation>
    <scope>NUCLEOTIDE SEQUENCE [LARGE SCALE GENOMIC DNA]</scope>
    <source>
        <strain evidence="3">cv. Jeju island</strain>
        <tissue evidence="1">Leaf</tissue>
    </source>
</reference>
<proteinExistence type="predicted"/>
<evidence type="ECO:0000313" key="1">
    <source>
        <dbReference type="EMBL" id="PQP97596.1"/>
    </source>
</evidence>
<protein>
    <recommendedName>
        <fullName evidence="4">Wall-associated receptor kinase-like 16</fullName>
    </recommendedName>
</protein>
<evidence type="ECO:0000313" key="3">
    <source>
        <dbReference type="Proteomes" id="UP000250321"/>
    </source>
</evidence>
<comment type="caution">
    <text evidence="1">The sequence shown here is derived from an EMBL/GenBank/DDBJ whole genome shotgun (WGS) entry which is preliminary data.</text>
</comment>
<sequence>MNADRLLEILDDQVPLNEEIIEQLREVADLASKCLRMRGEERPAMKDVTAELERIINTN</sequence>
<dbReference type="OrthoDB" id="4062651at2759"/>
<organism evidence="1 3">
    <name type="scientific">Prunus yedoensis var. nudiflora</name>
    <dbReference type="NCBI Taxonomy" id="2094558"/>
    <lineage>
        <taxon>Eukaryota</taxon>
        <taxon>Viridiplantae</taxon>
        <taxon>Streptophyta</taxon>
        <taxon>Embryophyta</taxon>
        <taxon>Tracheophyta</taxon>
        <taxon>Spermatophyta</taxon>
        <taxon>Magnoliopsida</taxon>
        <taxon>eudicotyledons</taxon>
        <taxon>Gunneridae</taxon>
        <taxon>Pentapetalae</taxon>
        <taxon>rosids</taxon>
        <taxon>fabids</taxon>
        <taxon>Rosales</taxon>
        <taxon>Rosaceae</taxon>
        <taxon>Amygdaloideae</taxon>
        <taxon>Amygdaleae</taxon>
        <taxon>Prunus</taxon>
    </lineage>
</organism>
<dbReference type="AlphaFoldDB" id="A0A314XXP6"/>
<keyword evidence="3" id="KW-1185">Reference proteome</keyword>
<dbReference type="Gene3D" id="1.10.510.10">
    <property type="entry name" value="Transferase(Phosphotransferase) domain 1"/>
    <property type="match status" value="1"/>
</dbReference>
<gene>
    <name evidence="2" type="ORF">Pyn_39547</name>
    <name evidence="1" type="ORF">Pyn_39905</name>
</gene>
<dbReference type="Proteomes" id="UP000250321">
    <property type="component" value="Unassembled WGS sequence"/>
</dbReference>
<evidence type="ECO:0000313" key="2">
    <source>
        <dbReference type="EMBL" id="PQQ14849.1"/>
    </source>
</evidence>
<accession>A0A314XXP6</accession>
<name>A0A314XXP6_PRUYE</name>
<dbReference type="EMBL" id="PJQY01000248">
    <property type="protein sequence ID" value="PQQ14849.1"/>
    <property type="molecule type" value="Genomic_DNA"/>
</dbReference>